<dbReference type="Proteomes" id="UP000187609">
    <property type="component" value="Unassembled WGS sequence"/>
</dbReference>
<comment type="similarity">
    <text evidence="2 6">Belongs to the plant self-incompatibility (S1) protein family.</text>
</comment>
<keyword evidence="3 6" id="KW-0713">Self-incompatibility</keyword>
<keyword evidence="8" id="KW-1185">Reference proteome</keyword>
<comment type="subcellular location">
    <subcellularLocation>
        <location evidence="1 6">Secreted</location>
    </subcellularLocation>
</comment>
<dbReference type="SMR" id="A0A314L0F3"/>
<evidence type="ECO:0000313" key="8">
    <source>
        <dbReference type="Proteomes" id="UP000187609"/>
    </source>
</evidence>
<evidence type="ECO:0000256" key="4">
    <source>
        <dbReference type="ARBA" id="ARBA00022525"/>
    </source>
</evidence>
<evidence type="ECO:0000256" key="1">
    <source>
        <dbReference type="ARBA" id="ARBA00004613"/>
    </source>
</evidence>
<dbReference type="GO" id="GO:0005576">
    <property type="term" value="C:extracellular region"/>
    <property type="evidence" value="ECO:0007669"/>
    <property type="project" value="UniProtKB-SubCell"/>
</dbReference>
<dbReference type="InterPro" id="IPR010264">
    <property type="entry name" value="Self-incomp_S1"/>
</dbReference>
<accession>A0A314L0F3</accession>
<dbReference type="Pfam" id="PF05938">
    <property type="entry name" value="Self-incomp_S1"/>
    <property type="match status" value="1"/>
</dbReference>
<reference evidence="7" key="1">
    <citation type="submission" date="2016-11" db="EMBL/GenBank/DDBJ databases">
        <title>The genome of Nicotiana attenuata.</title>
        <authorList>
            <person name="Xu S."/>
            <person name="Brockmoeller T."/>
            <person name="Gaquerel E."/>
            <person name="Navarro A."/>
            <person name="Kuhl H."/>
            <person name="Gase K."/>
            <person name="Ling Z."/>
            <person name="Zhou W."/>
            <person name="Kreitzer C."/>
            <person name="Stanke M."/>
            <person name="Tang H."/>
            <person name="Lyons E."/>
            <person name="Pandey P."/>
            <person name="Pandey S.P."/>
            <person name="Timmermann B."/>
            <person name="Baldwin I.T."/>
        </authorList>
    </citation>
    <scope>NUCLEOTIDE SEQUENCE [LARGE SCALE GENOMIC DNA]</scope>
    <source>
        <strain evidence="7">UT</strain>
    </source>
</reference>
<keyword evidence="4 6" id="KW-0964">Secreted</keyword>
<protein>
    <recommendedName>
        <fullName evidence="6">S-protein homolog</fullName>
    </recommendedName>
</protein>
<evidence type="ECO:0000256" key="2">
    <source>
        <dbReference type="ARBA" id="ARBA00005581"/>
    </source>
</evidence>
<dbReference type="GO" id="GO:0060320">
    <property type="term" value="P:rejection of self pollen"/>
    <property type="evidence" value="ECO:0007669"/>
    <property type="project" value="UniProtKB-KW"/>
</dbReference>
<dbReference type="AlphaFoldDB" id="A0A314L0F3"/>
<comment type="caution">
    <text evidence="7">The sequence shown here is derived from an EMBL/GenBank/DDBJ whole genome shotgun (WGS) entry which is preliminary data.</text>
</comment>
<sequence>PHYEVHIIDALPNNNIPLWFHCASKDDDLGYHNPKVGDDFHFRFNMHLFKHTLFFCHFWWGKKQNAFDVFTQDLANNCSGDLPIYYCYWKVQEDGFYMGPQLSQLKKLHDWS</sequence>
<organism evidence="7 8">
    <name type="scientific">Nicotiana attenuata</name>
    <name type="common">Coyote tobacco</name>
    <dbReference type="NCBI Taxonomy" id="49451"/>
    <lineage>
        <taxon>Eukaryota</taxon>
        <taxon>Viridiplantae</taxon>
        <taxon>Streptophyta</taxon>
        <taxon>Embryophyta</taxon>
        <taxon>Tracheophyta</taxon>
        <taxon>Spermatophyta</taxon>
        <taxon>Magnoliopsida</taxon>
        <taxon>eudicotyledons</taxon>
        <taxon>Gunneridae</taxon>
        <taxon>Pentapetalae</taxon>
        <taxon>asterids</taxon>
        <taxon>lamiids</taxon>
        <taxon>Solanales</taxon>
        <taxon>Solanaceae</taxon>
        <taxon>Nicotianoideae</taxon>
        <taxon>Nicotianeae</taxon>
        <taxon>Nicotiana</taxon>
    </lineage>
</organism>
<dbReference type="Gramene" id="OIT34962">
    <property type="protein sequence ID" value="OIT34962"/>
    <property type="gene ID" value="A4A49_56107"/>
</dbReference>
<evidence type="ECO:0000256" key="3">
    <source>
        <dbReference type="ARBA" id="ARBA00022471"/>
    </source>
</evidence>
<name>A0A314L0F3_NICAT</name>
<feature type="non-terminal residue" evidence="7">
    <location>
        <position position="1"/>
    </location>
</feature>
<dbReference type="EMBL" id="MJEQ01000631">
    <property type="protein sequence ID" value="OIT34962.1"/>
    <property type="molecule type" value="Genomic_DNA"/>
</dbReference>
<evidence type="ECO:0000256" key="5">
    <source>
        <dbReference type="ARBA" id="ARBA00022729"/>
    </source>
</evidence>
<evidence type="ECO:0000256" key="6">
    <source>
        <dbReference type="RuleBase" id="RU367044"/>
    </source>
</evidence>
<keyword evidence="5" id="KW-0732">Signal</keyword>
<gene>
    <name evidence="7" type="ORF">A4A49_56107</name>
</gene>
<dbReference type="PANTHER" id="PTHR31232:SF73">
    <property type="entry name" value="S-PROTEIN HOMOLOG"/>
    <property type="match status" value="1"/>
</dbReference>
<proteinExistence type="inferred from homology"/>
<evidence type="ECO:0000313" key="7">
    <source>
        <dbReference type="EMBL" id="OIT34962.1"/>
    </source>
</evidence>
<dbReference type="PANTHER" id="PTHR31232">
    <property type="match status" value="1"/>
</dbReference>